<dbReference type="AlphaFoldDB" id="A0AB38NYT5"/>
<dbReference type="InterPro" id="IPR023346">
    <property type="entry name" value="Lysozyme-like_dom_sf"/>
</dbReference>
<comment type="caution">
    <text evidence="3">The sequence shown here is derived from an EMBL/GenBank/DDBJ whole genome shotgun (WGS) entry which is preliminary data.</text>
</comment>
<gene>
    <name evidence="3" type="ORF">EcCFBP13530_22955</name>
</gene>
<dbReference type="InterPro" id="IPR008258">
    <property type="entry name" value="Transglycosylase_SLT_dom_1"/>
</dbReference>
<feature type="compositionally biased region" description="Acidic residues" evidence="1">
    <location>
        <begin position="209"/>
        <end position="218"/>
    </location>
</feature>
<sequence length="218" mass="24310">MISTATFLALAIQCAPDIAPDTLSRIVKTESGFNPWAIGVVGKPLNRQPQTKEEALIAVKQLAKDNANFSIGLAQINRQYFDIKDVESVFSPCTNLKMGGDILKDCYSRALKTSESEQHALKKSFSCYYSGNYTRGFKKENNGTSYVERIVAANSAAVKVPALDDSAVSEPASRYEPHERPVYDEWDVLQQYPRYFKQKQSKPAIADKNEEEETNVKG</sequence>
<evidence type="ECO:0000259" key="2">
    <source>
        <dbReference type="Pfam" id="PF01464"/>
    </source>
</evidence>
<feature type="region of interest" description="Disordered" evidence="1">
    <location>
        <begin position="199"/>
        <end position="218"/>
    </location>
</feature>
<proteinExistence type="predicted"/>
<protein>
    <submittedName>
        <fullName evidence="3">Lytic transglycosylase</fullName>
    </submittedName>
</protein>
<dbReference type="SUPFAM" id="SSF53955">
    <property type="entry name" value="Lysozyme-like"/>
    <property type="match status" value="1"/>
</dbReference>
<dbReference type="CDD" id="cd16892">
    <property type="entry name" value="LT_VirB1-like"/>
    <property type="match status" value="1"/>
</dbReference>
<reference evidence="3 4" key="1">
    <citation type="journal article" date="2019" name="Sci. Rep.">
        <title>Differences in resource use lead to coexistence of seed-transmitted microbial populations.</title>
        <authorList>
            <person name="Torres-Cortes G."/>
            <person name="Garcia B.J."/>
            <person name="Compant S."/>
            <person name="Rezki S."/>
            <person name="Jones P."/>
            <person name="Preveaux A."/>
            <person name="Briand M."/>
            <person name="Roulet A."/>
            <person name="Bouchez O."/>
            <person name="Jacobson D."/>
            <person name="Barret M."/>
        </authorList>
    </citation>
    <scope>NUCLEOTIDE SEQUENCE [LARGE SCALE GENOMIC DNA]</scope>
    <source>
        <strain evidence="3 4">CFBP13530</strain>
    </source>
</reference>
<organism evidence="3 4">
    <name type="scientific">Enterobacter cancerogenus</name>
    <dbReference type="NCBI Taxonomy" id="69218"/>
    <lineage>
        <taxon>Bacteria</taxon>
        <taxon>Pseudomonadati</taxon>
        <taxon>Pseudomonadota</taxon>
        <taxon>Gammaproteobacteria</taxon>
        <taxon>Enterobacterales</taxon>
        <taxon>Enterobacteriaceae</taxon>
        <taxon>Enterobacter</taxon>
        <taxon>Enterobacter cloacae complex</taxon>
    </lineage>
</organism>
<dbReference type="Proteomes" id="UP000306327">
    <property type="component" value="Unassembled WGS sequence"/>
</dbReference>
<dbReference type="Gene3D" id="1.10.530.10">
    <property type="match status" value="1"/>
</dbReference>
<evidence type="ECO:0000256" key="1">
    <source>
        <dbReference type="SAM" id="MobiDB-lite"/>
    </source>
</evidence>
<evidence type="ECO:0000313" key="3">
    <source>
        <dbReference type="EMBL" id="TKK13663.1"/>
    </source>
</evidence>
<dbReference type="Pfam" id="PF01464">
    <property type="entry name" value="SLT"/>
    <property type="match status" value="1"/>
</dbReference>
<accession>A0AB38NYT5</accession>
<feature type="domain" description="Transglycosylase SLT" evidence="2">
    <location>
        <begin position="11"/>
        <end position="120"/>
    </location>
</feature>
<dbReference type="RefSeq" id="WP_137273542.1">
    <property type="nucleotide sequence ID" value="NZ_QGAL01000013.1"/>
</dbReference>
<dbReference type="EMBL" id="QGAL01000013">
    <property type="protein sequence ID" value="TKK13663.1"/>
    <property type="molecule type" value="Genomic_DNA"/>
</dbReference>
<evidence type="ECO:0000313" key="4">
    <source>
        <dbReference type="Proteomes" id="UP000306327"/>
    </source>
</evidence>
<name>A0AB38NYT5_9ENTR</name>